<reference evidence="2 3" key="1">
    <citation type="submission" date="2020-08" db="EMBL/GenBank/DDBJ databases">
        <title>A Genomic Blueprint of the Chicken Gut Microbiome.</title>
        <authorList>
            <person name="Gilroy R."/>
            <person name="Ravi A."/>
            <person name="Getino M."/>
            <person name="Pursley I."/>
            <person name="Horton D.L."/>
            <person name="Alikhan N.-F."/>
            <person name="Baker D."/>
            <person name="Gharbi K."/>
            <person name="Hall N."/>
            <person name="Watson M."/>
            <person name="Adriaenssens E.M."/>
            <person name="Foster-Nyarko E."/>
            <person name="Jarju S."/>
            <person name="Secka A."/>
            <person name="Antonio M."/>
            <person name="Oren A."/>
            <person name="Chaudhuri R."/>
            <person name="La Ragione R.M."/>
            <person name="Hildebrand F."/>
            <person name="Pallen M.J."/>
        </authorList>
    </citation>
    <scope>NUCLEOTIDE SEQUENCE [LARGE SCALE GENOMIC DNA]</scope>
    <source>
        <strain evidence="2 3">Sa3CUA8</strain>
    </source>
</reference>
<keyword evidence="3" id="KW-1185">Reference proteome</keyword>
<name>A0ABR8PM57_9BACL</name>
<feature type="transmembrane region" description="Helical" evidence="1">
    <location>
        <begin position="48"/>
        <end position="73"/>
    </location>
</feature>
<organism evidence="2 3">
    <name type="scientific">Sporosarcina gallistercoris</name>
    <dbReference type="NCBI Taxonomy" id="2762245"/>
    <lineage>
        <taxon>Bacteria</taxon>
        <taxon>Bacillati</taxon>
        <taxon>Bacillota</taxon>
        <taxon>Bacilli</taxon>
        <taxon>Bacillales</taxon>
        <taxon>Caryophanaceae</taxon>
        <taxon>Sporosarcina</taxon>
    </lineage>
</organism>
<comment type="caution">
    <text evidence="2">The sequence shown here is derived from an EMBL/GenBank/DDBJ whole genome shotgun (WGS) entry which is preliminary data.</text>
</comment>
<protein>
    <recommendedName>
        <fullName evidence="4">Yip1 domain-containing protein</fullName>
    </recommendedName>
</protein>
<dbReference type="EMBL" id="JACSQY010000011">
    <property type="protein sequence ID" value="MBD7909255.1"/>
    <property type="molecule type" value="Genomic_DNA"/>
</dbReference>
<keyword evidence="1" id="KW-0812">Transmembrane</keyword>
<evidence type="ECO:0008006" key="4">
    <source>
        <dbReference type="Google" id="ProtNLM"/>
    </source>
</evidence>
<sequence>MEVPTSSPNEPFEKLKMDAKSFIQFLVQQLQTPSAHFHSTNVSPQNSFLSIILFILLTSATFYAAFPTSLITLSPSFFQVVLYLSIFFLLVVAVNLIAVISTVKLFSIQESVPELLQKLGGFYAIPIALSAVSLLLTLVHSFTLSAIILAIAIFLAFILIPLFTITKLLLKNPAATDSFYGILFYIAVTTVASILLAAFVADTAIGEILRLLNF</sequence>
<feature type="transmembrane region" description="Helical" evidence="1">
    <location>
        <begin position="146"/>
        <end position="170"/>
    </location>
</feature>
<keyword evidence="1" id="KW-0472">Membrane</keyword>
<feature type="transmembrane region" description="Helical" evidence="1">
    <location>
        <begin position="120"/>
        <end position="139"/>
    </location>
</feature>
<dbReference type="Proteomes" id="UP000659496">
    <property type="component" value="Unassembled WGS sequence"/>
</dbReference>
<accession>A0ABR8PM57</accession>
<evidence type="ECO:0000313" key="2">
    <source>
        <dbReference type="EMBL" id="MBD7909255.1"/>
    </source>
</evidence>
<evidence type="ECO:0000313" key="3">
    <source>
        <dbReference type="Proteomes" id="UP000659496"/>
    </source>
</evidence>
<feature type="transmembrane region" description="Helical" evidence="1">
    <location>
        <begin position="182"/>
        <end position="201"/>
    </location>
</feature>
<proteinExistence type="predicted"/>
<keyword evidence="1" id="KW-1133">Transmembrane helix</keyword>
<dbReference type="RefSeq" id="WP_191691274.1">
    <property type="nucleotide sequence ID" value="NZ_JACSQY010000011.1"/>
</dbReference>
<evidence type="ECO:0000256" key="1">
    <source>
        <dbReference type="SAM" id="Phobius"/>
    </source>
</evidence>
<feature type="transmembrane region" description="Helical" evidence="1">
    <location>
        <begin position="80"/>
        <end position="100"/>
    </location>
</feature>
<gene>
    <name evidence="2" type="ORF">H9659_13040</name>
</gene>